<protein>
    <recommendedName>
        <fullName evidence="3">non-specific serine/threonine protein kinase</fullName>
        <ecNumber evidence="3">2.7.11.1</ecNumber>
    </recommendedName>
</protein>
<organism evidence="17 18">
    <name type="scientific">Asbolus verrucosus</name>
    <name type="common">Desert ironclad beetle</name>
    <dbReference type="NCBI Taxonomy" id="1661398"/>
    <lineage>
        <taxon>Eukaryota</taxon>
        <taxon>Metazoa</taxon>
        <taxon>Ecdysozoa</taxon>
        <taxon>Arthropoda</taxon>
        <taxon>Hexapoda</taxon>
        <taxon>Insecta</taxon>
        <taxon>Pterygota</taxon>
        <taxon>Neoptera</taxon>
        <taxon>Endopterygota</taxon>
        <taxon>Coleoptera</taxon>
        <taxon>Polyphaga</taxon>
        <taxon>Cucujiformia</taxon>
        <taxon>Tenebrionidae</taxon>
        <taxon>Pimeliinae</taxon>
        <taxon>Asbolus</taxon>
    </lineage>
</organism>
<dbReference type="GO" id="GO:0000281">
    <property type="term" value="P:mitotic cytokinesis"/>
    <property type="evidence" value="ECO:0007669"/>
    <property type="project" value="TreeGrafter"/>
</dbReference>
<dbReference type="GO" id="GO:0004674">
    <property type="term" value="F:protein serine/threonine kinase activity"/>
    <property type="evidence" value="ECO:0007669"/>
    <property type="project" value="UniProtKB-KW"/>
</dbReference>
<evidence type="ECO:0000256" key="3">
    <source>
        <dbReference type="ARBA" id="ARBA00012513"/>
    </source>
</evidence>
<keyword evidence="6" id="KW-0597">Phosphoprotein</keyword>
<dbReference type="GO" id="GO:0005737">
    <property type="term" value="C:cytoplasm"/>
    <property type="evidence" value="ECO:0007669"/>
    <property type="project" value="UniProtKB-SubCell"/>
</dbReference>
<dbReference type="OrthoDB" id="5919042at2759"/>
<dbReference type="InterPro" id="IPR017441">
    <property type="entry name" value="Protein_kinase_ATP_BS"/>
</dbReference>
<dbReference type="PANTHER" id="PTHR22988:SF71">
    <property type="entry name" value="CITRON RHO-INTERACTING KINASE"/>
    <property type="match status" value="1"/>
</dbReference>
<comment type="caution">
    <text evidence="17">The sequence shown here is derived from an EMBL/GenBank/DDBJ whole genome shotgun (WGS) entry which is preliminary data.</text>
</comment>
<evidence type="ECO:0000256" key="14">
    <source>
        <dbReference type="RuleBase" id="RU000304"/>
    </source>
</evidence>
<evidence type="ECO:0000256" key="4">
    <source>
        <dbReference type="ARBA" id="ARBA00022490"/>
    </source>
</evidence>
<dbReference type="FunFam" id="3.30.200.20:FF:000017">
    <property type="entry name" value="Non-specific serine/threonine protein kinase"/>
    <property type="match status" value="1"/>
</dbReference>
<keyword evidence="5 14" id="KW-0723">Serine/threonine-protein kinase</keyword>
<dbReference type="GO" id="GO:0005524">
    <property type="term" value="F:ATP binding"/>
    <property type="evidence" value="ECO:0007669"/>
    <property type="project" value="UniProtKB-UniRule"/>
</dbReference>
<evidence type="ECO:0000256" key="12">
    <source>
        <dbReference type="ARBA" id="ARBA00048679"/>
    </source>
</evidence>
<sequence>MESSEETIISRRERINAQIIGKTLDQKLNLINRECLLDTLQALFDECSIESLQKYDKSIAQFVEKYKNTILELKRLRVNITDFEIKDIIGRGHFGEVHVVKEKQTGDIYAMKMIRKCDSLEKTSFDIERDIMAFTHSHWITSLQYAFQDSIYLFFVMEYHPGGDLLALLYRQGGTLPESAATFYVAELILALEDLHGMGYVHRDIKPDNILLDRCGHLKLADFGSAAKINPQGYVDKGIPVGTPDYVAPEVLRSVENKNLKHSGYGVSCDYWSLGVLAYELTVGKPPFTGQNTTATYARIMNHTNNLKFPSDVLLTQAYVSFVKSLIVDEKSRLSHQEIKRHVLFKNLHFDSLRDQVPPYVPKITGVDDVGNFTEVVAKKAGPSIENFKKKTQFSGRNLPFIGFTFTNGFGSSEKRFDRSSFAKDELIKNMKEDIENMRRDLMKSEDFEELKLNLEKKICEKTQKLENVEIIRNKLERDLAARIADST</sequence>
<evidence type="ECO:0000313" key="17">
    <source>
        <dbReference type="EMBL" id="RZB66637.1"/>
    </source>
</evidence>
<dbReference type="Pfam" id="PF00069">
    <property type="entry name" value="Pkinase"/>
    <property type="match status" value="1"/>
</dbReference>
<keyword evidence="7" id="KW-0808">Transferase</keyword>
<evidence type="ECO:0000256" key="2">
    <source>
        <dbReference type="ARBA" id="ARBA00004496"/>
    </source>
</evidence>
<dbReference type="SMART" id="SM00220">
    <property type="entry name" value="S_TKc"/>
    <property type="match status" value="1"/>
</dbReference>
<dbReference type="EMBL" id="QDEB01109614">
    <property type="protein sequence ID" value="RZB66637.1"/>
    <property type="molecule type" value="Genomic_DNA"/>
</dbReference>
<dbReference type="GO" id="GO:0031032">
    <property type="term" value="P:actomyosin structure organization"/>
    <property type="evidence" value="ECO:0007669"/>
    <property type="project" value="TreeGrafter"/>
</dbReference>
<dbReference type="FunFam" id="1.10.510.10:FF:000751">
    <property type="entry name" value="Non-specific serine/threonine protein kinase"/>
    <property type="match status" value="1"/>
</dbReference>
<keyword evidence="8 13" id="KW-0547">Nucleotide-binding</keyword>
<accession>A0A482VDU4</accession>
<reference evidence="17 18" key="1">
    <citation type="submission" date="2017-03" db="EMBL/GenBank/DDBJ databases">
        <title>Genome of the blue death feigning beetle - Asbolus verrucosus.</title>
        <authorList>
            <person name="Rider S.D."/>
        </authorList>
    </citation>
    <scope>NUCLEOTIDE SEQUENCE [LARGE SCALE GENOMIC DNA]</scope>
    <source>
        <strain evidence="17">Butters</strain>
        <tissue evidence="17">Head and leg muscle</tissue>
    </source>
</reference>
<comment type="catalytic activity">
    <reaction evidence="11">
        <text>L-threonyl-[protein] + ATP = O-phospho-L-threonyl-[protein] + ADP + H(+)</text>
        <dbReference type="Rhea" id="RHEA:46608"/>
        <dbReference type="Rhea" id="RHEA-COMP:11060"/>
        <dbReference type="Rhea" id="RHEA-COMP:11605"/>
        <dbReference type="ChEBI" id="CHEBI:15378"/>
        <dbReference type="ChEBI" id="CHEBI:30013"/>
        <dbReference type="ChEBI" id="CHEBI:30616"/>
        <dbReference type="ChEBI" id="CHEBI:61977"/>
        <dbReference type="ChEBI" id="CHEBI:456216"/>
        <dbReference type="EC" id="2.7.11.1"/>
    </reaction>
</comment>
<comment type="catalytic activity">
    <reaction evidence="12">
        <text>L-seryl-[protein] + ATP = O-phospho-L-seryl-[protein] + ADP + H(+)</text>
        <dbReference type="Rhea" id="RHEA:17989"/>
        <dbReference type="Rhea" id="RHEA-COMP:9863"/>
        <dbReference type="Rhea" id="RHEA-COMP:11604"/>
        <dbReference type="ChEBI" id="CHEBI:15378"/>
        <dbReference type="ChEBI" id="CHEBI:29999"/>
        <dbReference type="ChEBI" id="CHEBI:30616"/>
        <dbReference type="ChEBI" id="CHEBI:83421"/>
        <dbReference type="ChEBI" id="CHEBI:456216"/>
        <dbReference type="EC" id="2.7.11.1"/>
    </reaction>
</comment>
<dbReference type="Gene3D" id="3.30.200.20">
    <property type="entry name" value="Phosphorylase Kinase, domain 1"/>
    <property type="match status" value="1"/>
</dbReference>
<evidence type="ECO:0000256" key="9">
    <source>
        <dbReference type="ARBA" id="ARBA00022777"/>
    </source>
</evidence>
<evidence type="ECO:0000256" key="8">
    <source>
        <dbReference type="ARBA" id="ARBA00022741"/>
    </source>
</evidence>
<dbReference type="PROSITE" id="PS00108">
    <property type="entry name" value="PROTEIN_KINASE_ST"/>
    <property type="match status" value="1"/>
</dbReference>
<dbReference type="GO" id="GO:0015629">
    <property type="term" value="C:actin cytoskeleton"/>
    <property type="evidence" value="ECO:0007669"/>
    <property type="project" value="TreeGrafter"/>
</dbReference>
<dbReference type="STRING" id="1661398.A0A482VDU4"/>
<gene>
    <name evidence="17" type="ORF">BDFB_010135</name>
</gene>
<dbReference type="PROSITE" id="PS00107">
    <property type="entry name" value="PROTEIN_KINASE_ATP"/>
    <property type="match status" value="1"/>
</dbReference>
<dbReference type="InterPro" id="IPR008271">
    <property type="entry name" value="Ser/Thr_kinase_AS"/>
</dbReference>
<evidence type="ECO:0000256" key="6">
    <source>
        <dbReference type="ARBA" id="ARBA00022553"/>
    </source>
</evidence>
<dbReference type="InterPro" id="IPR011009">
    <property type="entry name" value="Kinase-like_dom_sf"/>
</dbReference>
<dbReference type="InterPro" id="IPR000961">
    <property type="entry name" value="AGC-kinase_C"/>
</dbReference>
<evidence type="ECO:0000256" key="5">
    <source>
        <dbReference type="ARBA" id="ARBA00022527"/>
    </source>
</evidence>
<evidence type="ECO:0000256" key="10">
    <source>
        <dbReference type="ARBA" id="ARBA00022840"/>
    </source>
</evidence>
<feature type="domain" description="AGC-kinase C-terminal" evidence="16">
    <location>
        <begin position="346"/>
        <end position="416"/>
    </location>
</feature>
<dbReference type="AlphaFoldDB" id="A0A482VDU4"/>
<dbReference type="InterPro" id="IPR050839">
    <property type="entry name" value="Rho-assoc_Ser/Thr_Kinase"/>
</dbReference>
<feature type="domain" description="Protein kinase" evidence="15">
    <location>
        <begin position="83"/>
        <end position="345"/>
    </location>
</feature>
<dbReference type="PANTHER" id="PTHR22988">
    <property type="entry name" value="MYOTONIC DYSTROPHY S/T KINASE-RELATED"/>
    <property type="match status" value="1"/>
</dbReference>
<evidence type="ECO:0000259" key="16">
    <source>
        <dbReference type="PROSITE" id="PS51285"/>
    </source>
</evidence>
<name>A0A482VDU4_ASBVE</name>
<evidence type="ECO:0000313" key="18">
    <source>
        <dbReference type="Proteomes" id="UP000292052"/>
    </source>
</evidence>
<dbReference type="InterPro" id="IPR000719">
    <property type="entry name" value="Prot_kinase_dom"/>
</dbReference>
<evidence type="ECO:0000256" key="1">
    <source>
        <dbReference type="ARBA" id="ARBA00001946"/>
    </source>
</evidence>
<feature type="non-terminal residue" evidence="17">
    <location>
        <position position="488"/>
    </location>
</feature>
<evidence type="ECO:0000256" key="11">
    <source>
        <dbReference type="ARBA" id="ARBA00047899"/>
    </source>
</evidence>
<keyword evidence="10 13" id="KW-0067">ATP-binding</keyword>
<dbReference type="PROSITE" id="PS50011">
    <property type="entry name" value="PROTEIN_KINASE_DOM"/>
    <property type="match status" value="1"/>
</dbReference>
<dbReference type="SUPFAM" id="SSF56112">
    <property type="entry name" value="Protein kinase-like (PK-like)"/>
    <property type="match status" value="1"/>
</dbReference>
<dbReference type="EC" id="2.7.11.1" evidence="3"/>
<keyword evidence="18" id="KW-1185">Reference proteome</keyword>
<dbReference type="Gene3D" id="1.10.510.10">
    <property type="entry name" value="Transferase(Phosphotransferase) domain 1"/>
    <property type="match status" value="1"/>
</dbReference>
<evidence type="ECO:0000259" key="15">
    <source>
        <dbReference type="PROSITE" id="PS50011"/>
    </source>
</evidence>
<comment type="cofactor">
    <cofactor evidence="1">
        <name>Mg(2+)</name>
        <dbReference type="ChEBI" id="CHEBI:18420"/>
    </cofactor>
</comment>
<feature type="binding site" evidence="13">
    <location>
        <position position="116"/>
    </location>
    <ligand>
        <name>ATP</name>
        <dbReference type="ChEBI" id="CHEBI:30616"/>
    </ligand>
</feature>
<dbReference type="Proteomes" id="UP000292052">
    <property type="component" value="Unassembled WGS sequence"/>
</dbReference>
<proteinExistence type="inferred from homology"/>
<evidence type="ECO:0000256" key="13">
    <source>
        <dbReference type="PROSITE-ProRule" id="PRU10141"/>
    </source>
</evidence>
<keyword evidence="9 17" id="KW-0418">Kinase</keyword>
<comment type="subcellular location">
    <subcellularLocation>
        <location evidence="2">Cytoplasm</location>
    </subcellularLocation>
</comment>
<dbReference type="PROSITE" id="PS51285">
    <property type="entry name" value="AGC_KINASE_CTER"/>
    <property type="match status" value="1"/>
</dbReference>
<evidence type="ECO:0000256" key="7">
    <source>
        <dbReference type="ARBA" id="ARBA00022679"/>
    </source>
</evidence>
<comment type="similarity">
    <text evidence="14">Belongs to the protein kinase superfamily.</text>
</comment>
<keyword evidence="4" id="KW-0963">Cytoplasm</keyword>